<name>A0A9Q4JEP4_BACFG</name>
<evidence type="ECO:0000313" key="3">
    <source>
        <dbReference type="Proteomes" id="UP001079672"/>
    </source>
</evidence>
<reference evidence="2" key="1">
    <citation type="submission" date="2022-12" db="EMBL/GenBank/DDBJ databases">
        <title>Development of a Multilocus Sequence Typing Scheme for Bacteroides fragilis Based on Whole Genome Sequencing Data and Clinical Application.</title>
        <authorList>
            <person name="Nielsen F.D."/>
            <person name="Justesen U.S."/>
        </authorList>
    </citation>
    <scope>NUCLEOTIDE SEQUENCE</scope>
    <source>
        <strain evidence="2">BF_AM_ODE_DK_2015_4</strain>
    </source>
</reference>
<sequence length="128" mass="13804">MNSKPDENEYETIFTNIPLLFSACRLYGRGGAGGSVRERTDNVAPRRDGSQYPALRPGWRWRSARQPGGYGCGGAAGRKRGERIAGVLLRQYPAGRDGILRRGDGNAEFFRGIDPGACLPLYGGSGGQ</sequence>
<gene>
    <name evidence="2" type="ORF">O1433_06720</name>
</gene>
<dbReference type="AlphaFoldDB" id="A0A9Q4JEP4"/>
<dbReference type="PROSITE" id="PS51257">
    <property type="entry name" value="PROKAR_LIPOPROTEIN"/>
    <property type="match status" value="1"/>
</dbReference>
<proteinExistence type="predicted"/>
<evidence type="ECO:0000313" key="2">
    <source>
        <dbReference type="EMBL" id="MCZ2687189.1"/>
    </source>
</evidence>
<feature type="compositionally biased region" description="Basic and acidic residues" evidence="1">
    <location>
        <begin position="36"/>
        <end position="49"/>
    </location>
</feature>
<organism evidence="2 3">
    <name type="scientific">Bacteroides fragilis</name>
    <dbReference type="NCBI Taxonomy" id="817"/>
    <lineage>
        <taxon>Bacteria</taxon>
        <taxon>Pseudomonadati</taxon>
        <taxon>Bacteroidota</taxon>
        <taxon>Bacteroidia</taxon>
        <taxon>Bacteroidales</taxon>
        <taxon>Bacteroidaceae</taxon>
        <taxon>Bacteroides</taxon>
    </lineage>
</organism>
<feature type="region of interest" description="Disordered" evidence="1">
    <location>
        <begin position="32"/>
        <end position="55"/>
    </location>
</feature>
<comment type="caution">
    <text evidence="2">The sequence shown here is derived from an EMBL/GenBank/DDBJ whole genome shotgun (WGS) entry which is preliminary data.</text>
</comment>
<dbReference type="Proteomes" id="UP001079672">
    <property type="component" value="Unassembled WGS sequence"/>
</dbReference>
<protein>
    <submittedName>
        <fullName evidence="2">Uncharacterized protein</fullName>
    </submittedName>
</protein>
<accession>A0A9Q4JEP4</accession>
<dbReference type="RefSeq" id="WP_269107244.1">
    <property type="nucleotide sequence ID" value="NZ_JAPTZU010000003.1"/>
</dbReference>
<dbReference type="EMBL" id="JAPTZU010000003">
    <property type="protein sequence ID" value="MCZ2687189.1"/>
    <property type="molecule type" value="Genomic_DNA"/>
</dbReference>
<evidence type="ECO:0000256" key="1">
    <source>
        <dbReference type="SAM" id="MobiDB-lite"/>
    </source>
</evidence>